<feature type="transmembrane region" description="Helical" evidence="2">
    <location>
        <begin position="18"/>
        <end position="37"/>
    </location>
</feature>
<proteinExistence type="predicted"/>
<comment type="caution">
    <text evidence="3">The sequence shown here is derived from an EMBL/GenBank/DDBJ whole genome shotgun (WGS) entry which is preliminary data.</text>
</comment>
<evidence type="ECO:0000256" key="1">
    <source>
        <dbReference type="SAM" id="MobiDB-lite"/>
    </source>
</evidence>
<reference evidence="3 4" key="1">
    <citation type="submission" date="2018-03" db="EMBL/GenBank/DDBJ databases">
        <title>Genomic Encyclopedia of Archaeal and Bacterial Type Strains, Phase II (KMG-II): from individual species to whole genera.</title>
        <authorList>
            <person name="Goeker M."/>
        </authorList>
    </citation>
    <scope>NUCLEOTIDE SEQUENCE [LARGE SCALE GENOMIC DNA]</scope>
    <source>
        <strain evidence="3 4">DSM 45601</strain>
    </source>
</reference>
<evidence type="ECO:0000313" key="4">
    <source>
        <dbReference type="Proteomes" id="UP000237846"/>
    </source>
</evidence>
<keyword evidence="2" id="KW-1133">Transmembrane helix</keyword>
<feature type="transmembrane region" description="Helical" evidence="2">
    <location>
        <begin position="82"/>
        <end position="103"/>
    </location>
</feature>
<feature type="transmembrane region" description="Helical" evidence="2">
    <location>
        <begin position="49"/>
        <end position="70"/>
    </location>
</feature>
<gene>
    <name evidence="3" type="ORF">CLV72_104150</name>
</gene>
<evidence type="ECO:0000313" key="3">
    <source>
        <dbReference type="EMBL" id="PRX98572.1"/>
    </source>
</evidence>
<keyword evidence="2" id="KW-0472">Membrane</keyword>
<keyword evidence="4" id="KW-1185">Reference proteome</keyword>
<evidence type="ECO:0000256" key="2">
    <source>
        <dbReference type="SAM" id="Phobius"/>
    </source>
</evidence>
<evidence type="ECO:0008006" key="5">
    <source>
        <dbReference type="Google" id="ProtNLM"/>
    </source>
</evidence>
<organism evidence="3 4">
    <name type="scientific">Allonocardiopsis opalescens</name>
    <dbReference type="NCBI Taxonomy" id="1144618"/>
    <lineage>
        <taxon>Bacteria</taxon>
        <taxon>Bacillati</taxon>
        <taxon>Actinomycetota</taxon>
        <taxon>Actinomycetes</taxon>
        <taxon>Streptosporangiales</taxon>
        <taxon>Allonocardiopsis</taxon>
    </lineage>
</organism>
<dbReference type="EMBL" id="PVZC01000004">
    <property type="protein sequence ID" value="PRX98572.1"/>
    <property type="molecule type" value="Genomic_DNA"/>
</dbReference>
<feature type="compositionally biased region" description="Gly residues" evidence="1">
    <location>
        <begin position="113"/>
        <end position="122"/>
    </location>
</feature>
<name>A0A2T0Q453_9ACTN</name>
<protein>
    <recommendedName>
        <fullName evidence="5">Cellulose synthase</fullName>
    </recommendedName>
</protein>
<feature type="region of interest" description="Disordered" evidence="1">
    <location>
        <begin position="113"/>
        <end position="163"/>
    </location>
</feature>
<dbReference type="AlphaFoldDB" id="A0A2T0Q453"/>
<sequence length="179" mass="18484">MPERPPRCDTGCMPFDSWIPLGATLTVIGVVAGFVVWRRRGAAAGTRVLAWSLLPLAAALTGVASLLWEFGAGVVDLFVRTILSPIAWAGVGLAGLSVLLWFLSALLRRLGRGGAPARGGGKAPDKPVGRPSGRGAVPQGGGDTVPIARGRSAAKPAAGDSDDLDLDDIESLLRKRGIQ</sequence>
<dbReference type="Proteomes" id="UP000237846">
    <property type="component" value="Unassembled WGS sequence"/>
</dbReference>
<keyword evidence="2" id="KW-0812">Transmembrane</keyword>
<accession>A0A2T0Q453</accession>